<dbReference type="EC" id="2.7.13.3" evidence="2"/>
<dbReference type="AlphaFoldDB" id="A0A0M2PWU5"/>
<dbReference type="GO" id="GO:0009055">
    <property type="term" value="F:electron transfer activity"/>
    <property type="evidence" value="ECO:0007669"/>
    <property type="project" value="InterPro"/>
</dbReference>
<keyword evidence="6 12" id="KW-0418">Kinase</keyword>
<dbReference type="SUPFAM" id="SSF55781">
    <property type="entry name" value="GAF domain-like"/>
    <property type="match status" value="1"/>
</dbReference>
<evidence type="ECO:0000256" key="7">
    <source>
        <dbReference type="ARBA" id="ARBA00023004"/>
    </source>
</evidence>
<evidence type="ECO:0000256" key="9">
    <source>
        <dbReference type="PROSITE-ProRule" id="PRU00433"/>
    </source>
</evidence>
<dbReference type="InterPro" id="IPR003018">
    <property type="entry name" value="GAF"/>
</dbReference>
<dbReference type="PANTHER" id="PTHR43711:SF26">
    <property type="entry name" value="SENSOR HISTIDINE KINASE RCSC"/>
    <property type="match status" value="1"/>
</dbReference>
<keyword evidence="7 9" id="KW-0408">Iron</keyword>
<dbReference type="SMART" id="SM00387">
    <property type="entry name" value="HATPase_c"/>
    <property type="match status" value="1"/>
</dbReference>
<dbReference type="InterPro" id="IPR036097">
    <property type="entry name" value="HisK_dim/P_sf"/>
</dbReference>
<dbReference type="CDD" id="cd00082">
    <property type="entry name" value="HisKA"/>
    <property type="match status" value="1"/>
</dbReference>
<dbReference type="InterPro" id="IPR050736">
    <property type="entry name" value="Sensor_HK_Regulatory"/>
</dbReference>
<dbReference type="GO" id="GO:0000155">
    <property type="term" value="F:phosphorelay sensor kinase activity"/>
    <property type="evidence" value="ECO:0007669"/>
    <property type="project" value="InterPro"/>
</dbReference>
<dbReference type="InterPro" id="IPR004358">
    <property type="entry name" value="Sig_transdc_His_kin-like_C"/>
</dbReference>
<dbReference type="SMART" id="SM00388">
    <property type="entry name" value="HisKA"/>
    <property type="match status" value="1"/>
</dbReference>
<dbReference type="eggNOG" id="COG4250">
    <property type="taxonomic scope" value="Bacteria"/>
</dbReference>
<dbReference type="PROSITE" id="PS50109">
    <property type="entry name" value="HIS_KIN"/>
    <property type="match status" value="1"/>
</dbReference>
<evidence type="ECO:0000256" key="4">
    <source>
        <dbReference type="ARBA" id="ARBA00022679"/>
    </source>
</evidence>
<dbReference type="GO" id="GO:0046872">
    <property type="term" value="F:metal ion binding"/>
    <property type="evidence" value="ECO:0007669"/>
    <property type="project" value="UniProtKB-KW"/>
</dbReference>
<keyword evidence="8" id="KW-0902">Two-component regulatory system</keyword>
<dbReference type="SUPFAM" id="SSF55874">
    <property type="entry name" value="ATPase domain of HSP90 chaperone/DNA topoisomerase II/histidine kinase"/>
    <property type="match status" value="1"/>
</dbReference>
<dbReference type="Gene3D" id="3.30.565.10">
    <property type="entry name" value="Histidine kinase-like ATPase, C-terminal domain"/>
    <property type="match status" value="1"/>
</dbReference>
<evidence type="ECO:0000256" key="2">
    <source>
        <dbReference type="ARBA" id="ARBA00012438"/>
    </source>
</evidence>
<dbReference type="InterPro" id="IPR003594">
    <property type="entry name" value="HATPase_dom"/>
</dbReference>
<gene>
    <name evidence="12" type="ORF">PROH_00120</name>
</gene>
<evidence type="ECO:0000256" key="5">
    <source>
        <dbReference type="ARBA" id="ARBA00022723"/>
    </source>
</evidence>
<dbReference type="InterPro" id="IPR019278">
    <property type="entry name" value="DICT_dom"/>
</dbReference>
<keyword evidence="3" id="KW-0597">Phosphoprotein</keyword>
<evidence type="ECO:0000313" key="13">
    <source>
        <dbReference type="Proteomes" id="UP000034681"/>
    </source>
</evidence>
<feature type="domain" description="Histidine kinase" evidence="10">
    <location>
        <begin position="419"/>
        <end position="640"/>
    </location>
</feature>
<dbReference type="Gene3D" id="1.10.287.130">
    <property type="match status" value="1"/>
</dbReference>
<dbReference type="eggNOG" id="COG2205">
    <property type="taxonomic scope" value="Bacteria"/>
</dbReference>
<name>A0A0M2PWU5_PROHO</name>
<dbReference type="PROSITE" id="PS51007">
    <property type="entry name" value="CYTC"/>
    <property type="match status" value="1"/>
</dbReference>
<dbReference type="InterPro" id="IPR036890">
    <property type="entry name" value="HATPase_C_sf"/>
</dbReference>
<dbReference type="Pfam" id="PF17150">
    <property type="entry name" value="CHASE6_C"/>
    <property type="match status" value="1"/>
</dbReference>
<dbReference type="EMBL" id="AJTX02000002">
    <property type="protein sequence ID" value="KKJ00901.1"/>
    <property type="molecule type" value="Genomic_DNA"/>
</dbReference>
<organism evidence="12 13">
    <name type="scientific">Prochlorothrix hollandica PCC 9006 = CALU 1027</name>
    <dbReference type="NCBI Taxonomy" id="317619"/>
    <lineage>
        <taxon>Bacteria</taxon>
        <taxon>Bacillati</taxon>
        <taxon>Cyanobacteriota</taxon>
        <taxon>Cyanophyceae</taxon>
        <taxon>Prochlorotrichales</taxon>
        <taxon>Prochlorotrichaceae</taxon>
        <taxon>Prochlorothrix</taxon>
    </lineage>
</organism>
<proteinExistence type="predicted"/>
<accession>A0A0M2PWU5</accession>
<dbReference type="Proteomes" id="UP000034681">
    <property type="component" value="Unassembled WGS sequence"/>
</dbReference>
<dbReference type="PRINTS" id="PR00344">
    <property type="entry name" value="BCTRLSENSOR"/>
</dbReference>
<dbReference type="InterPro" id="IPR009056">
    <property type="entry name" value="Cyt_c-like_dom"/>
</dbReference>
<sequence>MEALIQELTTDSGRDPIYPQIFFKTSLTALSHAMEDQVLAGSDRPLVIASFQRERFYRQEAHRYRRIARQTSQVYILAAMETDFTNGSDPDTAGGYETVAFDQQDCLSQEWNLIIVGQTYASCLICHERAQPQLWSKQAMDQSRQFEGIWTFDRRIASRAASLLLDQILGYRPDLAAKVAAARQEFVPTSLEPLAGVGPEPFAERLLTYLQAGQYKLMKAYRSLESKEQRERLVNLITTALRQSLDPDEVFQVATRELGQALGTCRCLLYACRETDEQVFIRHECLGRSVTSLQGQPWTLQKNPLFQTLAQHQTSVEVVVEDNEQVAQSPLLQQLTQQWHISRWLLVPVLHQDQLIGVLELHHCGESREAWTVQERVLAEAIAAQVGVALIQARAFAHLEDLNQQLAALDRTRDNLTAIVGHELRTPLSTVQVCLESMATEPDMPEELRQVMIETAMTDAERLRRLVQDFLMLSRLESGRVEWNPEVLSFQECLDMALSHIRARQTREQLPEVVVELPLALPLVRVDGEWLVEVLSKILDNACKFTPADGRVSIQAGSGAEGLLHVTVADTGRGIEPDRLEAVFDRFHQEEGALRRTVGGTGLGLAIARQIIQRLGGQIWAESAGRDQGTCFHFTVPVALEGL</sequence>
<dbReference type="InterPro" id="IPR003661">
    <property type="entry name" value="HisK_dim/P_dom"/>
</dbReference>
<dbReference type="Pfam" id="PF01590">
    <property type="entry name" value="GAF"/>
    <property type="match status" value="1"/>
</dbReference>
<keyword evidence="9" id="KW-0349">Heme</keyword>
<dbReference type="Gene3D" id="3.30.450.40">
    <property type="match status" value="1"/>
</dbReference>
<reference evidence="12" key="1">
    <citation type="submission" date="2012-04" db="EMBL/GenBank/DDBJ databases">
        <authorList>
            <person name="Borisov I.G."/>
            <person name="Ivanikova N.V."/>
            <person name="Pinevich A.V."/>
        </authorList>
    </citation>
    <scope>NUCLEOTIDE SEQUENCE</scope>
    <source>
        <strain evidence="12">CALU 1027</strain>
    </source>
</reference>
<evidence type="ECO:0000256" key="3">
    <source>
        <dbReference type="ARBA" id="ARBA00022553"/>
    </source>
</evidence>
<dbReference type="Pfam" id="PF00512">
    <property type="entry name" value="HisKA"/>
    <property type="match status" value="1"/>
</dbReference>
<dbReference type="InterPro" id="IPR029016">
    <property type="entry name" value="GAF-like_dom_sf"/>
</dbReference>
<dbReference type="InterPro" id="IPR033415">
    <property type="entry name" value="CHASE6_C"/>
</dbReference>
<dbReference type="Pfam" id="PF02518">
    <property type="entry name" value="HATPase_c"/>
    <property type="match status" value="1"/>
</dbReference>
<keyword evidence="4" id="KW-0808">Transferase</keyword>
<dbReference type="PANTHER" id="PTHR43711">
    <property type="entry name" value="TWO-COMPONENT HISTIDINE KINASE"/>
    <property type="match status" value="1"/>
</dbReference>
<dbReference type="SMART" id="SM00065">
    <property type="entry name" value="GAF"/>
    <property type="match status" value="1"/>
</dbReference>
<dbReference type="InterPro" id="IPR005467">
    <property type="entry name" value="His_kinase_dom"/>
</dbReference>
<evidence type="ECO:0000259" key="10">
    <source>
        <dbReference type="PROSITE" id="PS50109"/>
    </source>
</evidence>
<evidence type="ECO:0000256" key="1">
    <source>
        <dbReference type="ARBA" id="ARBA00000085"/>
    </source>
</evidence>
<comment type="caution">
    <text evidence="12">The sequence shown here is derived from an EMBL/GenBank/DDBJ whole genome shotgun (WGS) entry which is preliminary data.</text>
</comment>
<protein>
    <recommendedName>
        <fullName evidence="2">histidine kinase</fullName>
        <ecNumber evidence="2">2.7.13.3</ecNumber>
    </recommendedName>
</protein>
<evidence type="ECO:0000313" key="12">
    <source>
        <dbReference type="EMBL" id="KKJ00901.1"/>
    </source>
</evidence>
<evidence type="ECO:0000259" key="11">
    <source>
        <dbReference type="PROSITE" id="PS51007"/>
    </source>
</evidence>
<comment type="catalytic activity">
    <reaction evidence="1">
        <text>ATP + protein L-histidine = ADP + protein N-phospho-L-histidine.</text>
        <dbReference type="EC" id="2.7.13.3"/>
    </reaction>
</comment>
<dbReference type="STRING" id="317619.GCA_000332315_03163"/>
<keyword evidence="13" id="KW-1185">Reference proteome</keyword>
<dbReference type="Pfam" id="PF10069">
    <property type="entry name" value="DICT"/>
    <property type="match status" value="1"/>
</dbReference>
<dbReference type="GO" id="GO:0020037">
    <property type="term" value="F:heme binding"/>
    <property type="evidence" value="ECO:0007669"/>
    <property type="project" value="InterPro"/>
</dbReference>
<evidence type="ECO:0000256" key="8">
    <source>
        <dbReference type="ARBA" id="ARBA00023012"/>
    </source>
</evidence>
<evidence type="ECO:0000256" key="6">
    <source>
        <dbReference type="ARBA" id="ARBA00022777"/>
    </source>
</evidence>
<dbReference type="SUPFAM" id="SSF47384">
    <property type="entry name" value="Homodimeric domain of signal transducing histidine kinase"/>
    <property type="match status" value="1"/>
</dbReference>
<keyword evidence="5 9" id="KW-0479">Metal-binding</keyword>
<feature type="domain" description="Cytochrome c" evidence="11">
    <location>
        <begin position="90"/>
        <end position="241"/>
    </location>
</feature>